<comment type="similarity">
    <text evidence="2 14">Belongs to the radical SAM superfamily. RlmN family.</text>
</comment>
<dbReference type="SFLD" id="SFLDG01062">
    <property type="entry name" value="methyltransferase_(Class_A)"/>
    <property type="match status" value="1"/>
</dbReference>
<comment type="miscellaneous">
    <text evidence="14">Reaction proceeds by a ping-pong mechanism involving intermediate methylation of a conserved cysteine residue.</text>
</comment>
<evidence type="ECO:0000256" key="14">
    <source>
        <dbReference type="HAMAP-Rule" id="MF_01849"/>
    </source>
</evidence>
<feature type="binding site" evidence="14">
    <location>
        <position position="309"/>
    </location>
    <ligand>
        <name>S-adenosyl-L-methionine</name>
        <dbReference type="ChEBI" id="CHEBI:59789"/>
    </ligand>
</feature>
<comment type="catalytic activity">
    <reaction evidence="14">
        <text>adenosine(2503) in 23S rRNA + 2 reduced [2Fe-2S]-[ferredoxin] + 2 S-adenosyl-L-methionine = 2-methyladenosine(2503) in 23S rRNA + 5'-deoxyadenosine + L-methionine + 2 oxidized [2Fe-2S]-[ferredoxin] + S-adenosyl-L-homocysteine</text>
        <dbReference type="Rhea" id="RHEA:42916"/>
        <dbReference type="Rhea" id="RHEA-COMP:10000"/>
        <dbReference type="Rhea" id="RHEA-COMP:10001"/>
        <dbReference type="Rhea" id="RHEA-COMP:10152"/>
        <dbReference type="Rhea" id="RHEA-COMP:10282"/>
        <dbReference type="ChEBI" id="CHEBI:17319"/>
        <dbReference type="ChEBI" id="CHEBI:33737"/>
        <dbReference type="ChEBI" id="CHEBI:33738"/>
        <dbReference type="ChEBI" id="CHEBI:57844"/>
        <dbReference type="ChEBI" id="CHEBI:57856"/>
        <dbReference type="ChEBI" id="CHEBI:59789"/>
        <dbReference type="ChEBI" id="CHEBI:74411"/>
        <dbReference type="ChEBI" id="CHEBI:74497"/>
        <dbReference type="EC" id="2.1.1.192"/>
    </reaction>
</comment>
<keyword evidence="5 14" id="KW-0698">rRNA processing</keyword>
<keyword evidence="6 14" id="KW-0489">Methyltransferase</keyword>
<keyword evidence="4 14" id="KW-0963">Cytoplasm</keyword>
<dbReference type="InterPro" id="IPR013785">
    <property type="entry name" value="Aldolase_TIM"/>
</dbReference>
<dbReference type="InterPro" id="IPR027492">
    <property type="entry name" value="RNA_MTrfase_RlmN"/>
</dbReference>
<dbReference type="SFLD" id="SFLDF00275">
    <property type="entry name" value="adenosine_C2_methyltransferase"/>
    <property type="match status" value="1"/>
</dbReference>
<dbReference type="EMBL" id="LN890285">
    <property type="protein sequence ID" value="CUR53163.1"/>
    <property type="molecule type" value="Genomic_DNA"/>
</dbReference>
<dbReference type="AlphaFoldDB" id="A0A170PBR6"/>
<evidence type="ECO:0000256" key="2">
    <source>
        <dbReference type="ARBA" id="ARBA00007544"/>
    </source>
</evidence>
<evidence type="ECO:0000256" key="10">
    <source>
        <dbReference type="ARBA" id="ARBA00022723"/>
    </source>
</evidence>
<comment type="subcellular location">
    <subcellularLocation>
        <location evidence="1 14">Cytoplasm</location>
    </subcellularLocation>
</comment>
<dbReference type="GO" id="GO:0005737">
    <property type="term" value="C:cytoplasm"/>
    <property type="evidence" value="ECO:0007669"/>
    <property type="project" value="UniProtKB-SubCell"/>
</dbReference>
<evidence type="ECO:0000256" key="9">
    <source>
        <dbReference type="ARBA" id="ARBA00022694"/>
    </source>
</evidence>
<feature type="binding site" evidence="14">
    <location>
        <position position="129"/>
    </location>
    <ligand>
        <name>[4Fe-4S] cluster</name>
        <dbReference type="ChEBI" id="CHEBI:49883"/>
        <note>4Fe-4S-S-AdoMet</note>
    </ligand>
</feature>
<feature type="binding site" evidence="14">
    <location>
        <begin position="230"/>
        <end position="232"/>
    </location>
    <ligand>
        <name>S-adenosyl-L-methionine</name>
        <dbReference type="ChEBI" id="CHEBI:59789"/>
    </ligand>
</feature>
<keyword evidence="3 14" id="KW-0004">4Fe-4S</keyword>
<dbReference type="Gene3D" id="1.10.150.530">
    <property type="match status" value="1"/>
</dbReference>
<dbReference type="PANTHER" id="PTHR30544">
    <property type="entry name" value="23S RRNA METHYLTRANSFERASE"/>
    <property type="match status" value="1"/>
</dbReference>
<dbReference type="SFLD" id="SFLDS00029">
    <property type="entry name" value="Radical_SAM"/>
    <property type="match status" value="1"/>
</dbReference>
<dbReference type="InterPro" id="IPR004383">
    <property type="entry name" value="rRNA_lsu_MTrfase_RlmN/Cfr"/>
</dbReference>
<dbReference type="SUPFAM" id="SSF102114">
    <property type="entry name" value="Radical SAM enzymes"/>
    <property type="match status" value="1"/>
</dbReference>
<dbReference type="FunFam" id="3.20.20.70:FF:000014">
    <property type="entry name" value="Probable dual-specificity RNA methyltransferase RlmN"/>
    <property type="match status" value="1"/>
</dbReference>
<dbReference type="EC" id="2.1.1.192" evidence="14"/>
<dbReference type="STRING" id="98804.BTSPAZIEG_0188"/>
<dbReference type="OrthoDB" id="9793973at2"/>
<feature type="binding site" evidence="14">
    <location>
        <position position="208"/>
    </location>
    <ligand>
        <name>S-adenosyl-L-methionine</name>
        <dbReference type="ChEBI" id="CHEBI:59789"/>
    </ligand>
</feature>
<keyword evidence="8 14" id="KW-0949">S-adenosyl-L-methionine</keyword>
<dbReference type="InterPro" id="IPR048641">
    <property type="entry name" value="RlmN_N"/>
</dbReference>
<evidence type="ECO:0000313" key="17">
    <source>
        <dbReference type="Proteomes" id="UP000243633"/>
    </source>
</evidence>
<dbReference type="PATRIC" id="fig|98804.3.peg.178"/>
<feature type="domain" description="Radical SAM core" evidence="15">
    <location>
        <begin position="108"/>
        <end position="347"/>
    </location>
</feature>
<dbReference type="GO" id="GO:0046872">
    <property type="term" value="F:metal ion binding"/>
    <property type="evidence" value="ECO:0007669"/>
    <property type="project" value="UniProtKB-KW"/>
</dbReference>
<organism evidence="16 17">
    <name type="scientific">Buchnera aphidicola subsp. Tuberolachnus salignus</name>
    <dbReference type="NCBI Taxonomy" id="98804"/>
    <lineage>
        <taxon>Bacteria</taxon>
        <taxon>Pseudomonadati</taxon>
        <taxon>Pseudomonadota</taxon>
        <taxon>Gammaproteobacteria</taxon>
        <taxon>Enterobacterales</taxon>
        <taxon>Erwiniaceae</taxon>
        <taxon>Buchnera</taxon>
    </lineage>
</organism>
<feature type="binding site" evidence="14">
    <location>
        <position position="122"/>
    </location>
    <ligand>
        <name>[4Fe-4S] cluster</name>
        <dbReference type="ChEBI" id="CHEBI:49883"/>
        <note>4Fe-4S-S-AdoMet</note>
    </ligand>
</feature>
<keyword evidence="12 14" id="KW-0411">Iron-sulfur</keyword>
<evidence type="ECO:0000256" key="7">
    <source>
        <dbReference type="ARBA" id="ARBA00022679"/>
    </source>
</evidence>
<dbReference type="GO" id="GO:0002935">
    <property type="term" value="F:tRNA (adenine(37)-C2)-methyltransferase activity"/>
    <property type="evidence" value="ECO:0007669"/>
    <property type="project" value="UniProtKB-UniRule"/>
</dbReference>
<dbReference type="PANTHER" id="PTHR30544:SF5">
    <property type="entry name" value="RADICAL SAM CORE DOMAIN-CONTAINING PROTEIN"/>
    <property type="match status" value="1"/>
</dbReference>
<keyword evidence="13 14" id="KW-1015">Disulfide bond</keyword>
<dbReference type="RefSeq" id="WP_075472571.1">
    <property type="nucleotide sequence ID" value="NZ_LN890285.1"/>
</dbReference>
<keyword evidence="9 14" id="KW-0819">tRNA processing</keyword>
<dbReference type="GO" id="GO:0000049">
    <property type="term" value="F:tRNA binding"/>
    <property type="evidence" value="ECO:0007669"/>
    <property type="project" value="UniProtKB-UniRule"/>
</dbReference>
<evidence type="ECO:0000256" key="8">
    <source>
        <dbReference type="ARBA" id="ARBA00022691"/>
    </source>
</evidence>
<dbReference type="Pfam" id="PF21016">
    <property type="entry name" value="RlmN_N"/>
    <property type="match status" value="1"/>
</dbReference>
<evidence type="ECO:0000313" key="16">
    <source>
        <dbReference type="EMBL" id="CUR53163.1"/>
    </source>
</evidence>
<dbReference type="Gene3D" id="3.20.20.70">
    <property type="entry name" value="Aldolase class I"/>
    <property type="match status" value="1"/>
</dbReference>
<dbReference type="HAMAP" id="MF_01849">
    <property type="entry name" value="RNA_methyltr_RlmN"/>
    <property type="match status" value="1"/>
</dbReference>
<evidence type="ECO:0000259" key="15">
    <source>
        <dbReference type="PROSITE" id="PS51918"/>
    </source>
</evidence>
<sequence>MDKKSLFKLQKNKKINLLSLNFKKMQNFCLFLGEKKFRAQQIMHWIYKKFCKNFDDMINLNFSCKEKLKKYAVIKSPIIKFQELSKDGTIKLGFLFNKKIVETLYIPDKKRVTLCISSQIGCPLKCTFCATGTLGFTRNLFVEEIIVQVWYIMKKNYFEKEFFKKKITNIVFMGMGEPLLNFKNIKTVLKILTHKYGGNFSKHKITLSTSGIIPALKNMIKKIDISLAISLHAPNDKIRNFLMPINKKYNIRNLLNVIKKYLEYSKANRNRVTIEYVMLKDINDQKEHALELSKLLHNISCKINLIPWNIFPFSSYASSPMENIINFSKILIKKGFITTIRKNRGSDINASCGQLVGKNNLKNILN</sequence>
<reference evidence="17" key="1">
    <citation type="submission" date="2015-10" db="EMBL/GenBank/DDBJ databases">
        <authorList>
            <person name="Manzano-Marin A."/>
            <person name="Manzano-Marin A."/>
        </authorList>
    </citation>
    <scope>NUCLEOTIDE SEQUENCE [LARGE SCALE GENOMIC DNA]</scope>
    <source>
        <strain evidence="17">BTs</strain>
    </source>
</reference>
<keyword evidence="7 14" id="KW-0808">Transferase</keyword>
<evidence type="ECO:0000256" key="6">
    <source>
        <dbReference type="ARBA" id="ARBA00022603"/>
    </source>
</evidence>
<comment type="cofactor">
    <cofactor evidence="14">
        <name>[4Fe-4S] cluster</name>
        <dbReference type="ChEBI" id="CHEBI:49883"/>
    </cofactor>
    <text evidence="14">Binds 1 [4Fe-4S] cluster. The cluster is coordinated with 3 cysteines and an exchangeable S-adenosyl-L-methionine.</text>
</comment>
<gene>
    <name evidence="14 16" type="primary">rlmN</name>
    <name evidence="16" type="ORF">BTSPAZIEG_0188</name>
</gene>
<proteinExistence type="inferred from homology"/>
<comment type="function">
    <text evidence="14">Specifically methylates position 2 of adenine 2503 in 23S rRNA and position 2 of adenine 37 in tRNAs. m2A2503 modification seems to play a crucial role in the proofreading step occurring at the peptidyl transferase center and thus would serve to optimize ribosomal fidelity.</text>
</comment>
<dbReference type="PROSITE" id="PS51918">
    <property type="entry name" value="RADICAL_SAM"/>
    <property type="match status" value="1"/>
</dbReference>
<feature type="disulfide bond" description="(transient)" evidence="14">
    <location>
        <begin position="115"/>
        <end position="352"/>
    </location>
</feature>
<feature type="binding site" evidence="14">
    <location>
        <position position="126"/>
    </location>
    <ligand>
        <name>[4Fe-4S] cluster</name>
        <dbReference type="ChEBI" id="CHEBI:49883"/>
        <note>4Fe-4S-S-AdoMet</note>
    </ligand>
</feature>
<feature type="active site" description="Proton acceptor" evidence="14">
    <location>
        <position position="102"/>
    </location>
</feature>
<feature type="active site" description="S-methylcysteine intermediate" evidence="14">
    <location>
        <position position="352"/>
    </location>
</feature>
<dbReference type="Pfam" id="PF04055">
    <property type="entry name" value="Radical_SAM"/>
    <property type="match status" value="1"/>
</dbReference>
<evidence type="ECO:0000256" key="4">
    <source>
        <dbReference type="ARBA" id="ARBA00022490"/>
    </source>
</evidence>
<dbReference type="InterPro" id="IPR058240">
    <property type="entry name" value="rSAM_sf"/>
</dbReference>
<evidence type="ECO:0000256" key="11">
    <source>
        <dbReference type="ARBA" id="ARBA00023004"/>
    </source>
</evidence>
<keyword evidence="17" id="KW-1185">Reference proteome</keyword>
<protein>
    <recommendedName>
        <fullName evidence="14">Dual-specificity RNA methyltransferase RlmN</fullName>
        <ecNumber evidence="14">2.1.1.192</ecNumber>
    </recommendedName>
    <alternativeName>
        <fullName evidence="14">23S rRNA (adenine(2503)-C(2))-methyltransferase</fullName>
    </alternativeName>
    <alternativeName>
        <fullName evidence="14">23S rRNA m2A2503 methyltransferase</fullName>
    </alternativeName>
    <alternativeName>
        <fullName evidence="14">Ribosomal RNA large subunit methyltransferase N</fullName>
    </alternativeName>
    <alternativeName>
        <fullName evidence="14">tRNA (adenine(37)-C(2))-methyltransferase</fullName>
    </alternativeName>
    <alternativeName>
        <fullName evidence="14">tRNA m2A37 methyltransferase</fullName>
    </alternativeName>
</protein>
<dbReference type="InterPro" id="IPR007197">
    <property type="entry name" value="rSAM"/>
</dbReference>
<dbReference type="GO" id="GO:0030488">
    <property type="term" value="P:tRNA methylation"/>
    <property type="evidence" value="ECO:0007669"/>
    <property type="project" value="UniProtKB-UniRule"/>
</dbReference>
<dbReference type="GO" id="GO:0070040">
    <property type="term" value="F:rRNA (adenine(2503)-C2-)-methyltransferase activity"/>
    <property type="evidence" value="ECO:0007669"/>
    <property type="project" value="UniProtKB-UniRule"/>
</dbReference>
<keyword evidence="10 14" id="KW-0479">Metal-binding</keyword>
<dbReference type="GO" id="GO:0019843">
    <property type="term" value="F:rRNA binding"/>
    <property type="evidence" value="ECO:0007669"/>
    <property type="project" value="UniProtKB-UniRule"/>
</dbReference>
<dbReference type="CDD" id="cd01335">
    <property type="entry name" value="Radical_SAM"/>
    <property type="match status" value="1"/>
</dbReference>
<dbReference type="InterPro" id="IPR040072">
    <property type="entry name" value="Methyltransferase_A"/>
</dbReference>
<dbReference type="GO" id="GO:0051539">
    <property type="term" value="F:4 iron, 4 sulfur cluster binding"/>
    <property type="evidence" value="ECO:0007669"/>
    <property type="project" value="UniProtKB-UniRule"/>
</dbReference>
<dbReference type="Proteomes" id="UP000243633">
    <property type="component" value="Chromosome 1"/>
</dbReference>
<feature type="binding site" evidence="14">
    <location>
        <begin position="176"/>
        <end position="177"/>
    </location>
    <ligand>
        <name>S-adenosyl-L-methionine</name>
        <dbReference type="ChEBI" id="CHEBI:59789"/>
    </ligand>
</feature>
<evidence type="ECO:0000256" key="1">
    <source>
        <dbReference type="ARBA" id="ARBA00004496"/>
    </source>
</evidence>
<evidence type="ECO:0000256" key="3">
    <source>
        <dbReference type="ARBA" id="ARBA00022485"/>
    </source>
</evidence>
<name>A0A170PBR6_BUCTT</name>
<evidence type="ECO:0000256" key="13">
    <source>
        <dbReference type="ARBA" id="ARBA00023157"/>
    </source>
</evidence>
<dbReference type="GO" id="GO:0070475">
    <property type="term" value="P:rRNA base methylation"/>
    <property type="evidence" value="ECO:0007669"/>
    <property type="project" value="UniProtKB-UniRule"/>
</dbReference>
<comment type="catalytic activity">
    <reaction evidence="14">
        <text>adenosine(37) in tRNA + 2 reduced [2Fe-2S]-[ferredoxin] + 2 S-adenosyl-L-methionine = 2-methyladenosine(37) in tRNA + 5'-deoxyadenosine + L-methionine + 2 oxidized [2Fe-2S]-[ferredoxin] + S-adenosyl-L-homocysteine</text>
        <dbReference type="Rhea" id="RHEA:43332"/>
        <dbReference type="Rhea" id="RHEA-COMP:10000"/>
        <dbReference type="Rhea" id="RHEA-COMP:10001"/>
        <dbReference type="Rhea" id="RHEA-COMP:10162"/>
        <dbReference type="Rhea" id="RHEA-COMP:10485"/>
        <dbReference type="ChEBI" id="CHEBI:17319"/>
        <dbReference type="ChEBI" id="CHEBI:33737"/>
        <dbReference type="ChEBI" id="CHEBI:33738"/>
        <dbReference type="ChEBI" id="CHEBI:57844"/>
        <dbReference type="ChEBI" id="CHEBI:57856"/>
        <dbReference type="ChEBI" id="CHEBI:59789"/>
        <dbReference type="ChEBI" id="CHEBI:74411"/>
        <dbReference type="ChEBI" id="CHEBI:74497"/>
        <dbReference type="EC" id="2.1.1.192"/>
    </reaction>
</comment>
<keyword evidence="11 14" id="KW-0408">Iron</keyword>
<accession>A0A170PBR6</accession>
<dbReference type="PIRSF" id="PIRSF006004">
    <property type="entry name" value="CHP00048"/>
    <property type="match status" value="1"/>
</dbReference>
<dbReference type="NCBIfam" id="TIGR00048">
    <property type="entry name" value="rRNA_mod_RlmN"/>
    <property type="match status" value="1"/>
</dbReference>
<evidence type="ECO:0000256" key="5">
    <source>
        <dbReference type="ARBA" id="ARBA00022552"/>
    </source>
</evidence>
<evidence type="ECO:0000256" key="12">
    <source>
        <dbReference type="ARBA" id="ARBA00023014"/>
    </source>
</evidence>